<reference evidence="3" key="1">
    <citation type="submission" date="2015-01" db="EMBL/GenBank/DDBJ databases">
        <title>The Genome Sequence of Cryptococcus gattii CA1280.</title>
        <authorList>
            <consortium name="The Broad Institute Genomics Platform"/>
            <person name="Cuomo C."/>
            <person name="Litvintseva A."/>
            <person name="Chen Y."/>
            <person name="Heitman J."/>
            <person name="Sun S."/>
            <person name="Springer D."/>
            <person name="Dromer F."/>
            <person name="Young S."/>
            <person name="Zeng Q."/>
            <person name="Gargeya S."/>
            <person name="Abouelleil A."/>
            <person name="Alvarado L."/>
            <person name="Chapman S.B."/>
            <person name="Gainer-Dewar J."/>
            <person name="Goldberg J."/>
            <person name="Griggs A."/>
            <person name="Gujja S."/>
            <person name="Hansen M."/>
            <person name="Howarth C."/>
            <person name="Imamovic A."/>
            <person name="Larimer J."/>
            <person name="Murphy C."/>
            <person name="Naylor J."/>
            <person name="Pearson M."/>
            <person name="Priest M."/>
            <person name="Roberts A."/>
            <person name="Saif S."/>
            <person name="Shea T."/>
            <person name="Sykes S."/>
            <person name="Wortman J."/>
            <person name="Nusbaum C."/>
            <person name="Birren B."/>
        </authorList>
    </citation>
    <scope>NUCLEOTIDE SEQUENCE [LARGE SCALE GENOMIC DNA]</scope>
    <source>
        <strain evidence="3">CA1280</strain>
    </source>
</reference>
<organism evidence="3">
    <name type="scientific">Cryptococcus bacillisporus CA1280</name>
    <dbReference type="NCBI Taxonomy" id="1296109"/>
    <lineage>
        <taxon>Eukaryota</taxon>
        <taxon>Fungi</taxon>
        <taxon>Dikarya</taxon>
        <taxon>Basidiomycota</taxon>
        <taxon>Agaricomycotina</taxon>
        <taxon>Tremellomycetes</taxon>
        <taxon>Tremellales</taxon>
        <taxon>Cryptococcaceae</taxon>
        <taxon>Cryptococcus</taxon>
        <taxon>Cryptococcus gattii species complex</taxon>
    </lineage>
</organism>
<name>A0A0D0TSJ5_CRYGA</name>
<feature type="region of interest" description="Disordered" evidence="1">
    <location>
        <begin position="402"/>
        <end position="591"/>
    </location>
</feature>
<protein>
    <recommendedName>
        <fullName evidence="4">Mid2 domain-containing protein</fullName>
    </recommendedName>
</protein>
<dbReference type="PANTHER" id="PTHR16861:SF4">
    <property type="entry name" value="SH3 DOMAIN PROTEIN (AFU_ORTHOLOGUE AFUA_1G13610)"/>
    <property type="match status" value="1"/>
</dbReference>
<proteinExistence type="predicted"/>
<feature type="compositionally biased region" description="Polar residues" evidence="1">
    <location>
        <begin position="435"/>
        <end position="450"/>
    </location>
</feature>
<feature type="compositionally biased region" description="Basic and acidic residues" evidence="1">
    <location>
        <begin position="307"/>
        <end position="318"/>
    </location>
</feature>
<accession>A0A0D0TSJ5</accession>
<feature type="compositionally biased region" description="Polar residues" evidence="1">
    <location>
        <begin position="495"/>
        <end position="504"/>
    </location>
</feature>
<dbReference type="PANTHER" id="PTHR16861">
    <property type="entry name" value="GLYCOPROTEIN 38"/>
    <property type="match status" value="1"/>
</dbReference>
<keyword evidence="2" id="KW-0812">Transmembrane</keyword>
<evidence type="ECO:0008006" key="4">
    <source>
        <dbReference type="Google" id="ProtNLM"/>
    </source>
</evidence>
<gene>
    <name evidence="3" type="ORF">I312_00710</name>
</gene>
<feature type="region of interest" description="Disordered" evidence="1">
    <location>
        <begin position="307"/>
        <end position="356"/>
    </location>
</feature>
<dbReference type="OrthoDB" id="2575974at2759"/>
<evidence type="ECO:0000313" key="3">
    <source>
        <dbReference type="EMBL" id="KIR49622.1"/>
    </source>
</evidence>
<feature type="compositionally biased region" description="Basic and acidic residues" evidence="1">
    <location>
        <begin position="566"/>
        <end position="577"/>
    </location>
</feature>
<dbReference type="AlphaFoldDB" id="A0A0D0TSJ5"/>
<feature type="compositionally biased region" description="Low complexity" evidence="1">
    <location>
        <begin position="513"/>
        <end position="523"/>
    </location>
</feature>
<feature type="compositionally biased region" description="Polar residues" evidence="1">
    <location>
        <begin position="412"/>
        <end position="421"/>
    </location>
</feature>
<dbReference type="HOGENOM" id="CLU_461513_0_0_1"/>
<dbReference type="EMBL" id="KN847974">
    <property type="protein sequence ID" value="KIR49622.1"/>
    <property type="molecule type" value="Genomic_DNA"/>
</dbReference>
<keyword evidence="2" id="KW-1133">Transmembrane helix</keyword>
<evidence type="ECO:0000256" key="1">
    <source>
        <dbReference type="SAM" id="MobiDB-lite"/>
    </source>
</evidence>
<feature type="transmembrane region" description="Helical" evidence="2">
    <location>
        <begin position="276"/>
        <end position="299"/>
    </location>
</feature>
<evidence type="ECO:0000256" key="2">
    <source>
        <dbReference type="SAM" id="Phobius"/>
    </source>
</evidence>
<keyword evidence="2" id="KW-0472">Membrane</keyword>
<feature type="compositionally biased region" description="Low complexity" evidence="1">
    <location>
        <begin position="474"/>
        <end position="494"/>
    </location>
</feature>
<sequence>MWTHIFPCFVNAQSAAATSTARTSEAAAATSSGAATSIAAAATTTAAQAASSTTTAAVTTSAVSSAAATGKPYLIIHNVETMTACGLGQIYWNVYNEDDSKVNITVYAVNAGVDQDIPSASTTSAAATSTSAAGTSQKTSSAVTSAAAVTSSAVPSTTTAAASTAVANATLSRRTNLNINKTIVTQLANHGYGWEPVALPEGRYYIYGYVDDGYGTSNKSNIFSVVEESNTSCLAAYESMSKTATATGHATGNATLGAGTSNSEAAESSSGIGGGAIAGIVVGVLAGLGVLAALAFFCLRKRRRDRKSGNRWDGDDHQMGTTHRRVISRSTAPSDPGHSLYSSIGRGNNRGMDKGETEGNAVVIGALSKNGSYHSSRTQNSADNMGRTVEGVPVTPAAADQFTTDGEKDNQEVLQDTSSQGHDPFKTPTIPGLSVQPTQHSQSVLSSIETDSNRRSSSDPIHSPPIAAVNSPNQPRTSRSDSQSSQPRPASQIQANRKTSQCSMGTGDAANPSTSGGSLGRSNSSRRKPVPSLGPELRGELARQASLKAKEEGAKAMPQMGLGLKRGQEAARNEEGQKSYVIMPDPPMAQD</sequence>